<protein>
    <recommendedName>
        <fullName evidence="6">C2H2-type domain-containing protein</fullName>
    </recommendedName>
</protein>
<dbReference type="GO" id="GO:0005634">
    <property type="term" value="C:nucleus"/>
    <property type="evidence" value="ECO:0007669"/>
    <property type="project" value="TreeGrafter"/>
</dbReference>
<keyword evidence="4" id="KW-0862">Zinc</keyword>
<dbReference type="PROSITE" id="PS50157">
    <property type="entry name" value="ZINC_FINGER_C2H2_2"/>
    <property type="match status" value="1"/>
</dbReference>
<organism evidence="7 8">
    <name type="scientific">Mycena maculata</name>
    <dbReference type="NCBI Taxonomy" id="230809"/>
    <lineage>
        <taxon>Eukaryota</taxon>
        <taxon>Fungi</taxon>
        <taxon>Dikarya</taxon>
        <taxon>Basidiomycota</taxon>
        <taxon>Agaricomycotina</taxon>
        <taxon>Agaricomycetes</taxon>
        <taxon>Agaricomycetidae</taxon>
        <taxon>Agaricales</taxon>
        <taxon>Marasmiineae</taxon>
        <taxon>Mycenaceae</taxon>
        <taxon>Mycena</taxon>
    </lineage>
</organism>
<dbReference type="AlphaFoldDB" id="A0AAD7NHQ7"/>
<evidence type="ECO:0000256" key="3">
    <source>
        <dbReference type="ARBA" id="ARBA00022771"/>
    </source>
</evidence>
<evidence type="ECO:0000256" key="4">
    <source>
        <dbReference type="ARBA" id="ARBA00022833"/>
    </source>
</evidence>
<dbReference type="Pfam" id="PF12874">
    <property type="entry name" value="zf-met"/>
    <property type="match status" value="2"/>
</dbReference>
<keyword evidence="2" id="KW-0677">Repeat</keyword>
<dbReference type="EMBL" id="JARJLG010000046">
    <property type="protein sequence ID" value="KAJ7761198.1"/>
    <property type="molecule type" value="Genomic_DNA"/>
</dbReference>
<keyword evidence="3 5" id="KW-0863">Zinc-finger</keyword>
<dbReference type="GO" id="GO:0008270">
    <property type="term" value="F:zinc ion binding"/>
    <property type="evidence" value="ECO:0007669"/>
    <property type="project" value="UniProtKB-KW"/>
</dbReference>
<feature type="domain" description="C2H2-type" evidence="6">
    <location>
        <begin position="78"/>
        <end position="109"/>
    </location>
</feature>
<name>A0AAD7NHQ7_9AGAR</name>
<dbReference type="InterPro" id="IPR013087">
    <property type="entry name" value="Znf_C2H2_type"/>
</dbReference>
<sequence>MAYCDRCERYFNGISALRQHEQNSPNHHICDDCDIDFASWRGLKEHYVQSRVHDYCQRCDSHFSDTRELESHYESDHYYCIKCRRFFQNALGLHEHYRHNLNSHLNSSLHRPKDVLCPGKGCGLAFVSRSALVLHLESGKCTSGADRQTINRLVRQYDTTNIITNPARLLTGGAGVRILVCDTQITYRAGPASWNGSEYECYLCHNGYRSLSALNQHLASPRHQEKTYVCPLNTCHTPFTTLSGLCQHIESERCGVSRFKVVQTTMDDLMGKMRRLTAN</sequence>
<reference evidence="7" key="1">
    <citation type="submission" date="2023-03" db="EMBL/GenBank/DDBJ databases">
        <title>Massive genome expansion in bonnet fungi (Mycena s.s.) driven by repeated elements and novel gene families across ecological guilds.</title>
        <authorList>
            <consortium name="Lawrence Berkeley National Laboratory"/>
            <person name="Harder C.B."/>
            <person name="Miyauchi S."/>
            <person name="Viragh M."/>
            <person name="Kuo A."/>
            <person name="Thoen E."/>
            <person name="Andreopoulos B."/>
            <person name="Lu D."/>
            <person name="Skrede I."/>
            <person name="Drula E."/>
            <person name="Henrissat B."/>
            <person name="Morin E."/>
            <person name="Kohler A."/>
            <person name="Barry K."/>
            <person name="LaButti K."/>
            <person name="Morin E."/>
            <person name="Salamov A."/>
            <person name="Lipzen A."/>
            <person name="Mereny Z."/>
            <person name="Hegedus B."/>
            <person name="Baldrian P."/>
            <person name="Stursova M."/>
            <person name="Weitz H."/>
            <person name="Taylor A."/>
            <person name="Grigoriev I.V."/>
            <person name="Nagy L.G."/>
            <person name="Martin F."/>
            <person name="Kauserud H."/>
        </authorList>
    </citation>
    <scope>NUCLEOTIDE SEQUENCE</scope>
    <source>
        <strain evidence="7">CBHHK188m</strain>
    </source>
</reference>
<evidence type="ECO:0000313" key="7">
    <source>
        <dbReference type="EMBL" id="KAJ7761198.1"/>
    </source>
</evidence>
<evidence type="ECO:0000256" key="2">
    <source>
        <dbReference type="ARBA" id="ARBA00022737"/>
    </source>
</evidence>
<dbReference type="Gene3D" id="3.30.160.60">
    <property type="entry name" value="Classic Zinc Finger"/>
    <property type="match status" value="2"/>
</dbReference>
<accession>A0AAD7NHQ7</accession>
<dbReference type="PROSITE" id="PS00028">
    <property type="entry name" value="ZINC_FINGER_C2H2_1"/>
    <property type="match status" value="1"/>
</dbReference>
<evidence type="ECO:0000256" key="1">
    <source>
        <dbReference type="ARBA" id="ARBA00022723"/>
    </source>
</evidence>
<dbReference type="Proteomes" id="UP001215280">
    <property type="component" value="Unassembled WGS sequence"/>
</dbReference>
<dbReference type="PANTHER" id="PTHR24379:SF127">
    <property type="entry name" value="BLOODY FINGERS-RELATED"/>
    <property type="match status" value="1"/>
</dbReference>
<gene>
    <name evidence="7" type="ORF">DFH07DRAFT_903318</name>
</gene>
<keyword evidence="1" id="KW-0479">Metal-binding</keyword>
<dbReference type="GO" id="GO:0000981">
    <property type="term" value="F:DNA-binding transcription factor activity, RNA polymerase II-specific"/>
    <property type="evidence" value="ECO:0007669"/>
    <property type="project" value="TreeGrafter"/>
</dbReference>
<evidence type="ECO:0000256" key="5">
    <source>
        <dbReference type="PROSITE-ProRule" id="PRU00042"/>
    </source>
</evidence>
<dbReference type="PANTHER" id="PTHR24379">
    <property type="entry name" value="KRAB AND ZINC FINGER DOMAIN-CONTAINING"/>
    <property type="match status" value="1"/>
</dbReference>
<dbReference type="SMART" id="SM00355">
    <property type="entry name" value="ZnF_C2H2"/>
    <property type="match status" value="7"/>
</dbReference>
<evidence type="ECO:0000313" key="8">
    <source>
        <dbReference type="Proteomes" id="UP001215280"/>
    </source>
</evidence>
<comment type="caution">
    <text evidence="7">The sequence shown here is derived from an EMBL/GenBank/DDBJ whole genome shotgun (WGS) entry which is preliminary data.</text>
</comment>
<evidence type="ECO:0000259" key="6">
    <source>
        <dbReference type="PROSITE" id="PS50157"/>
    </source>
</evidence>
<proteinExistence type="predicted"/>
<keyword evidence="8" id="KW-1185">Reference proteome</keyword>
<dbReference type="GO" id="GO:0000977">
    <property type="term" value="F:RNA polymerase II transcription regulatory region sequence-specific DNA binding"/>
    <property type="evidence" value="ECO:0007669"/>
    <property type="project" value="TreeGrafter"/>
</dbReference>